<dbReference type="InterPro" id="IPR000182">
    <property type="entry name" value="GNAT_dom"/>
</dbReference>
<dbReference type="EC" id="2.3.-.-" evidence="2"/>
<protein>
    <submittedName>
        <fullName evidence="2">GNAT family N-acetyltransferase</fullName>
        <ecNumber evidence="2">2.3.-.-</ecNumber>
    </submittedName>
</protein>
<keyword evidence="3" id="KW-1185">Reference proteome</keyword>
<dbReference type="InterPro" id="IPR016181">
    <property type="entry name" value="Acyl_CoA_acyltransferase"/>
</dbReference>
<dbReference type="PROSITE" id="PS51186">
    <property type="entry name" value="GNAT"/>
    <property type="match status" value="1"/>
</dbReference>
<gene>
    <name evidence="2" type="ORF">ACFQO7_03565</name>
</gene>
<sequence length="134" mass="14598">MAITFTWRGGFDNSEVEHLHAAGFDREPSAHDWRAQVDRHSLGWVNARDGDRLVGWVNVAWDGSGHAFVLDTVVAADARRHGVGTGLITEAARQAGAAGCEWLHVDFEEHLRGFYFEACGFRPTAAGLIALPSA</sequence>
<name>A0ABW2GRV9_9ACTN</name>
<dbReference type="RefSeq" id="WP_376805007.1">
    <property type="nucleotide sequence ID" value="NZ_JBHTAC010000002.1"/>
</dbReference>
<accession>A0ABW2GRV9</accession>
<comment type="caution">
    <text evidence="2">The sequence shown here is derived from an EMBL/GenBank/DDBJ whole genome shotgun (WGS) entry which is preliminary data.</text>
</comment>
<dbReference type="Proteomes" id="UP001596392">
    <property type="component" value="Unassembled WGS sequence"/>
</dbReference>
<dbReference type="SUPFAM" id="SSF55729">
    <property type="entry name" value="Acyl-CoA N-acyltransferases (Nat)"/>
    <property type="match status" value="1"/>
</dbReference>
<dbReference type="Gene3D" id="3.40.630.30">
    <property type="match status" value="1"/>
</dbReference>
<dbReference type="Pfam" id="PF00583">
    <property type="entry name" value="Acetyltransf_1"/>
    <property type="match status" value="1"/>
</dbReference>
<organism evidence="2 3">
    <name type="scientific">Catellatospora aurea</name>
    <dbReference type="NCBI Taxonomy" id="1337874"/>
    <lineage>
        <taxon>Bacteria</taxon>
        <taxon>Bacillati</taxon>
        <taxon>Actinomycetota</taxon>
        <taxon>Actinomycetes</taxon>
        <taxon>Micromonosporales</taxon>
        <taxon>Micromonosporaceae</taxon>
        <taxon>Catellatospora</taxon>
    </lineage>
</organism>
<proteinExistence type="predicted"/>
<reference evidence="3" key="1">
    <citation type="journal article" date="2019" name="Int. J. Syst. Evol. Microbiol.">
        <title>The Global Catalogue of Microorganisms (GCM) 10K type strain sequencing project: providing services to taxonomists for standard genome sequencing and annotation.</title>
        <authorList>
            <consortium name="The Broad Institute Genomics Platform"/>
            <consortium name="The Broad Institute Genome Sequencing Center for Infectious Disease"/>
            <person name="Wu L."/>
            <person name="Ma J."/>
        </authorList>
    </citation>
    <scope>NUCLEOTIDE SEQUENCE [LARGE SCALE GENOMIC DNA]</scope>
    <source>
        <strain evidence="3">CGMCC 1.9106</strain>
    </source>
</reference>
<evidence type="ECO:0000313" key="2">
    <source>
        <dbReference type="EMBL" id="MFC7241552.1"/>
    </source>
</evidence>
<keyword evidence="2" id="KW-0808">Transferase</keyword>
<evidence type="ECO:0000259" key="1">
    <source>
        <dbReference type="PROSITE" id="PS51186"/>
    </source>
</evidence>
<keyword evidence="2" id="KW-0012">Acyltransferase</keyword>
<dbReference type="GO" id="GO:0016746">
    <property type="term" value="F:acyltransferase activity"/>
    <property type="evidence" value="ECO:0007669"/>
    <property type="project" value="UniProtKB-KW"/>
</dbReference>
<dbReference type="CDD" id="cd04301">
    <property type="entry name" value="NAT_SF"/>
    <property type="match status" value="1"/>
</dbReference>
<evidence type="ECO:0000313" key="3">
    <source>
        <dbReference type="Proteomes" id="UP001596392"/>
    </source>
</evidence>
<dbReference type="EMBL" id="JBHTAC010000002">
    <property type="protein sequence ID" value="MFC7241552.1"/>
    <property type="molecule type" value="Genomic_DNA"/>
</dbReference>
<feature type="domain" description="N-acetyltransferase" evidence="1">
    <location>
        <begin position="1"/>
        <end position="134"/>
    </location>
</feature>